<comment type="caution">
    <text evidence="1">The sequence shown here is derived from an EMBL/GenBank/DDBJ whole genome shotgun (WGS) entry which is preliminary data.</text>
</comment>
<dbReference type="AlphaFoldDB" id="A0A4Q5LI89"/>
<accession>A0A4Q5LI89</accession>
<name>A0A4Q5LI89_9SPHI</name>
<reference evidence="1 2" key="1">
    <citation type="submission" date="2019-02" db="EMBL/GenBank/DDBJ databases">
        <title>Bacterial novel species Mucilaginibacter sp. 17JY9-4 isolated from soil.</title>
        <authorList>
            <person name="Jung H.-Y."/>
        </authorList>
    </citation>
    <scope>NUCLEOTIDE SEQUENCE [LARGE SCALE GENOMIC DNA]</scope>
    <source>
        <strain evidence="1 2">17JY9-4</strain>
    </source>
</reference>
<evidence type="ECO:0000313" key="2">
    <source>
        <dbReference type="Proteomes" id="UP000293331"/>
    </source>
</evidence>
<evidence type="ECO:0000313" key="1">
    <source>
        <dbReference type="EMBL" id="RYU87880.1"/>
    </source>
</evidence>
<proteinExistence type="predicted"/>
<protein>
    <submittedName>
        <fullName evidence="1">Uncharacterized protein</fullName>
    </submittedName>
</protein>
<dbReference type="EMBL" id="SEWG01000006">
    <property type="protein sequence ID" value="RYU87880.1"/>
    <property type="molecule type" value="Genomic_DNA"/>
</dbReference>
<keyword evidence="2" id="KW-1185">Reference proteome</keyword>
<sequence>MTLIELKKSIHKKVDELDDPELLELVNSVLRKKDDVFIIPEHMKAGIKEGEEDIKNGDYITLEEFEKRYEQWLKD</sequence>
<dbReference type="RefSeq" id="WP_129877575.1">
    <property type="nucleotide sequence ID" value="NZ_SEWG01000006.1"/>
</dbReference>
<dbReference type="OrthoDB" id="799293at2"/>
<dbReference type="Proteomes" id="UP000293331">
    <property type="component" value="Unassembled WGS sequence"/>
</dbReference>
<gene>
    <name evidence="1" type="ORF">EWM62_15405</name>
</gene>
<organism evidence="1 2">
    <name type="scientific">Mucilaginibacter terrigena</name>
    <dbReference type="NCBI Taxonomy" id="2492395"/>
    <lineage>
        <taxon>Bacteria</taxon>
        <taxon>Pseudomonadati</taxon>
        <taxon>Bacteroidota</taxon>
        <taxon>Sphingobacteriia</taxon>
        <taxon>Sphingobacteriales</taxon>
        <taxon>Sphingobacteriaceae</taxon>
        <taxon>Mucilaginibacter</taxon>
    </lineage>
</organism>